<evidence type="ECO:0000259" key="6">
    <source>
        <dbReference type="PROSITE" id="PS50975"/>
    </source>
</evidence>
<comment type="caution">
    <text evidence="7">The sequence shown here is derived from an EMBL/GenBank/DDBJ whole genome shotgun (WGS) entry which is preliminary data.</text>
</comment>
<dbReference type="PROSITE" id="PS50975">
    <property type="entry name" value="ATP_GRASP"/>
    <property type="match status" value="1"/>
</dbReference>
<accession>A0A412FSW9</accession>
<keyword evidence="3" id="KW-0658">Purine biosynthesis</keyword>
<dbReference type="GO" id="GO:0006164">
    <property type="term" value="P:purine nucleotide biosynthetic process"/>
    <property type="evidence" value="ECO:0007669"/>
    <property type="project" value="UniProtKB-KW"/>
</dbReference>
<dbReference type="GO" id="GO:0016874">
    <property type="term" value="F:ligase activity"/>
    <property type="evidence" value="ECO:0007669"/>
    <property type="project" value="UniProtKB-KW"/>
</dbReference>
<evidence type="ECO:0000256" key="4">
    <source>
        <dbReference type="ARBA" id="ARBA00022840"/>
    </source>
</evidence>
<gene>
    <name evidence="7" type="ORF">DWY25_13260</name>
</gene>
<evidence type="ECO:0000256" key="1">
    <source>
        <dbReference type="ARBA" id="ARBA00022598"/>
    </source>
</evidence>
<organism evidence="7 8">
    <name type="scientific">Holdemania filiformis</name>
    <dbReference type="NCBI Taxonomy" id="61171"/>
    <lineage>
        <taxon>Bacteria</taxon>
        <taxon>Bacillati</taxon>
        <taxon>Bacillota</taxon>
        <taxon>Erysipelotrichia</taxon>
        <taxon>Erysipelotrichales</taxon>
        <taxon>Erysipelotrichaceae</taxon>
        <taxon>Holdemania</taxon>
    </lineage>
</organism>
<evidence type="ECO:0000256" key="3">
    <source>
        <dbReference type="ARBA" id="ARBA00022755"/>
    </source>
</evidence>
<evidence type="ECO:0000256" key="5">
    <source>
        <dbReference type="PROSITE-ProRule" id="PRU00409"/>
    </source>
</evidence>
<name>A0A412FSW9_9FIRM</name>
<dbReference type="Gene3D" id="3.30.470.20">
    <property type="entry name" value="ATP-grasp fold, B domain"/>
    <property type="match status" value="1"/>
</dbReference>
<dbReference type="EMBL" id="QRUP01000018">
    <property type="protein sequence ID" value="RGR71262.1"/>
    <property type="molecule type" value="Genomic_DNA"/>
</dbReference>
<dbReference type="GO" id="GO:0046872">
    <property type="term" value="F:metal ion binding"/>
    <property type="evidence" value="ECO:0007669"/>
    <property type="project" value="InterPro"/>
</dbReference>
<keyword evidence="4 5" id="KW-0067">ATP-binding</keyword>
<dbReference type="InterPro" id="IPR003135">
    <property type="entry name" value="ATP-grasp_carboxylate-amine"/>
</dbReference>
<dbReference type="AlphaFoldDB" id="A0A412FSW9"/>
<evidence type="ECO:0000313" key="8">
    <source>
        <dbReference type="Proteomes" id="UP000284178"/>
    </source>
</evidence>
<dbReference type="InterPro" id="IPR052032">
    <property type="entry name" value="ATP-dep_AA_Ligase"/>
</dbReference>
<dbReference type="Proteomes" id="UP000284178">
    <property type="component" value="Unassembled WGS sequence"/>
</dbReference>
<sequence>MNFVLISPHFPSNYWLFARALKNRGVRVLGIVDTPVESLPETLRAVLDDVVCVYSMTDRDQMIRACGYFTWKYGKIDWIESNNEYWLNLDAELRELFHVTTGMFPKQLNVCQHKSLMKAKYAEAGVPTARWLISEDKAEIREFAEKVNYSLVAKPDRGVGASDTMRIHNAEELEQMLKTMHSGMIVEEFVHGTVCTFDGIINNQGKVVFATSHVYLGSVMDSVNEKQPIGCYSLKTVPDDLRSAGERTLQAFGVRDRFFHLEFFRLDCDQEGLGRQGDIIGLEVNMRPPGGFLPDMIDYANDIDIYQIWADTLIDHEPCYNPERPYSSVFVGRRKEQAYQHSMEWIIERYQGAIIQRIAMDPALAEAMGDEVLIARFPTEQQVFDFYADCVR</sequence>
<evidence type="ECO:0000256" key="2">
    <source>
        <dbReference type="ARBA" id="ARBA00022741"/>
    </source>
</evidence>
<dbReference type="GO" id="GO:0005524">
    <property type="term" value="F:ATP binding"/>
    <property type="evidence" value="ECO:0007669"/>
    <property type="project" value="UniProtKB-UniRule"/>
</dbReference>
<dbReference type="PANTHER" id="PTHR43585">
    <property type="entry name" value="FUMIPYRROLE BIOSYNTHESIS PROTEIN C"/>
    <property type="match status" value="1"/>
</dbReference>
<dbReference type="SUPFAM" id="SSF56059">
    <property type="entry name" value="Glutathione synthetase ATP-binding domain-like"/>
    <property type="match status" value="1"/>
</dbReference>
<proteinExistence type="predicted"/>
<dbReference type="PANTHER" id="PTHR43585:SF2">
    <property type="entry name" value="ATP-GRASP ENZYME FSQD"/>
    <property type="match status" value="1"/>
</dbReference>
<dbReference type="Gene3D" id="3.30.1490.20">
    <property type="entry name" value="ATP-grasp fold, A domain"/>
    <property type="match status" value="1"/>
</dbReference>
<keyword evidence="1" id="KW-0436">Ligase</keyword>
<dbReference type="InterPro" id="IPR011761">
    <property type="entry name" value="ATP-grasp"/>
</dbReference>
<dbReference type="Pfam" id="PF02222">
    <property type="entry name" value="ATP-grasp"/>
    <property type="match status" value="1"/>
</dbReference>
<keyword evidence="8" id="KW-1185">Reference proteome</keyword>
<protein>
    <submittedName>
        <fullName evidence="7">ATP-grasp domain-containing protein</fullName>
    </submittedName>
</protein>
<keyword evidence="2 5" id="KW-0547">Nucleotide-binding</keyword>
<evidence type="ECO:0000313" key="7">
    <source>
        <dbReference type="EMBL" id="RGR71262.1"/>
    </source>
</evidence>
<feature type="domain" description="ATP-grasp" evidence="6">
    <location>
        <begin position="118"/>
        <end position="314"/>
    </location>
</feature>
<dbReference type="InterPro" id="IPR013815">
    <property type="entry name" value="ATP_grasp_subdomain_1"/>
</dbReference>
<reference evidence="7 8" key="1">
    <citation type="submission" date="2018-08" db="EMBL/GenBank/DDBJ databases">
        <title>A genome reference for cultivated species of the human gut microbiota.</title>
        <authorList>
            <person name="Zou Y."/>
            <person name="Xue W."/>
            <person name="Luo G."/>
        </authorList>
    </citation>
    <scope>NUCLEOTIDE SEQUENCE [LARGE SCALE GENOMIC DNA]</scope>
    <source>
        <strain evidence="7 8">AF24-29</strain>
    </source>
</reference>